<sequence>MVVGALHEIRWRRPERAGDQPDVMGEGHIQQRLITLGRDVQPTGRGRTLPVGDRGDAIANQQVVDEGAMPFGYELPGLLGIDTALLGADVFGRQQHVDSVRLATRVLLDPGQLALQPFGAMCDGTEDPEPARIGHRRHHIPAVAERAYWKLSTEQLGDSGPHCDDAKSY</sequence>
<evidence type="ECO:0000313" key="2">
    <source>
        <dbReference type="EMBL" id="COU84931.1"/>
    </source>
</evidence>
<dbReference type="EMBL" id="CQQC01000456">
    <property type="protein sequence ID" value="CNV06098.1"/>
    <property type="molecule type" value="Genomic_DNA"/>
</dbReference>
<evidence type="ECO:0000313" key="3">
    <source>
        <dbReference type="Proteomes" id="UP000039217"/>
    </source>
</evidence>
<evidence type="ECO:0000313" key="4">
    <source>
        <dbReference type="Proteomes" id="UP000045842"/>
    </source>
</evidence>
<dbReference type="Proteomes" id="UP000045842">
    <property type="component" value="Unassembled WGS sequence"/>
</dbReference>
<dbReference type="AlphaFoldDB" id="A0A655HPL8"/>
<evidence type="ECO:0000313" key="1">
    <source>
        <dbReference type="EMBL" id="CNV06098.1"/>
    </source>
</evidence>
<name>A0A655HPL8_MYCTX</name>
<protein>
    <submittedName>
        <fullName evidence="2">Uncharacterized protein</fullName>
    </submittedName>
</protein>
<organism evidence="2 4">
    <name type="scientific">Mycobacterium tuberculosis</name>
    <dbReference type="NCBI Taxonomy" id="1773"/>
    <lineage>
        <taxon>Bacteria</taxon>
        <taxon>Bacillati</taxon>
        <taxon>Actinomycetota</taxon>
        <taxon>Actinomycetes</taxon>
        <taxon>Mycobacteriales</taxon>
        <taxon>Mycobacteriaceae</taxon>
        <taxon>Mycobacterium</taxon>
        <taxon>Mycobacterium tuberculosis complex</taxon>
    </lineage>
</organism>
<reference evidence="3 4" key="1">
    <citation type="submission" date="2015-03" db="EMBL/GenBank/DDBJ databases">
        <authorList>
            <consortium name="Pathogen Informatics"/>
        </authorList>
    </citation>
    <scope>NUCLEOTIDE SEQUENCE [LARGE SCALE GENOMIC DNA]</scope>
    <source>
        <strain evidence="1 3">D00501624</strain>
        <strain evidence="2 4">G09801536</strain>
    </source>
</reference>
<accession>A0A655HPL8</accession>
<dbReference type="Proteomes" id="UP000039217">
    <property type="component" value="Unassembled WGS sequence"/>
</dbReference>
<dbReference type="EMBL" id="CSAD01000038">
    <property type="protein sequence ID" value="COU84931.1"/>
    <property type="molecule type" value="Genomic_DNA"/>
</dbReference>
<proteinExistence type="predicted"/>
<gene>
    <name evidence="1" type="ORF">ERS007661_01581</name>
    <name evidence="2" type="ORF">ERS007679_00495</name>
</gene>